<dbReference type="NCBIfam" id="TIGR02163">
    <property type="entry name" value="napH"/>
    <property type="match status" value="1"/>
</dbReference>
<dbReference type="EMBL" id="BAABKE010000010">
    <property type="protein sequence ID" value="GAA5103934.1"/>
    <property type="molecule type" value="Genomic_DNA"/>
</dbReference>
<comment type="caution">
    <text evidence="10">The sequence shown here is derived from an EMBL/GenBank/DDBJ whole genome shotgun (WGS) entry which is preliminary data.</text>
</comment>
<keyword evidence="8" id="KW-1133">Transmembrane helix</keyword>
<keyword evidence="8" id="KW-0472">Membrane</keyword>
<organism evidence="10 11">
    <name type="scientific">Wohlfahrtiimonas larvae</name>
    <dbReference type="NCBI Taxonomy" id="1157986"/>
    <lineage>
        <taxon>Bacteria</taxon>
        <taxon>Pseudomonadati</taxon>
        <taxon>Pseudomonadota</taxon>
        <taxon>Gammaproteobacteria</taxon>
        <taxon>Cardiobacteriales</taxon>
        <taxon>Ignatzschineriaceae</taxon>
        <taxon>Wohlfahrtiimonas</taxon>
    </lineage>
</organism>
<dbReference type="Pfam" id="PF12801">
    <property type="entry name" value="Fer4_5"/>
    <property type="match status" value="2"/>
</dbReference>
<evidence type="ECO:0000256" key="4">
    <source>
        <dbReference type="ARBA" id="ARBA00022737"/>
    </source>
</evidence>
<evidence type="ECO:0000259" key="9">
    <source>
        <dbReference type="PROSITE" id="PS51379"/>
    </source>
</evidence>
<feature type="transmembrane region" description="Helical" evidence="8">
    <location>
        <begin position="205"/>
        <end position="229"/>
    </location>
</feature>
<dbReference type="InterPro" id="IPR051684">
    <property type="entry name" value="Electron_Trans/Redox"/>
</dbReference>
<keyword evidence="2" id="KW-0004">4Fe-4S</keyword>
<feature type="transmembrane region" description="Helical" evidence="8">
    <location>
        <begin position="178"/>
        <end position="199"/>
    </location>
</feature>
<accession>A0ABP9MXE3</accession>
<evidence type="ECO:0000313" key="11">
    <source>
        <dbReference type="Proteomes" id="UP001500631"/>
    </source>
</evidence>
<proteinExistence type="predicted"/>
<dbReference type="PANTHER" id="PTHR30176:SF3">
    <property type="entry name" value="FERREDOXIN-TYPE PROTEIN NAPH"/>
    <property type="match status" value="1"/>
</dbReference>
<sequence>MNKVTPKKYNGTLYFEEAVEKKGWWQSHRFLMLRRLCQIMIIVLFAIPINGVNHSLATDPTEASPVLTAIAQENLQNESDVRNDQTWIIKGTLANSEILSTIPMGDPFIFVQSLAAGNLYTLTGILGVIIVVALYMVVGGRTYCSWVCPINIVTDAAAWVRRQLKINNQLSVSKRARFYILGIAIITSMLFQVIAWELINPITGIFRVLVFGGLAITNIAISLTLVIFITDIIGAANLWCGHLCPVGAFYSLLGKKTKVYVSAPKISACDDCMDCYKVCPEAHVLRPLIQNKENYIKQSITPSVGMSDCTRCGRCIDVCPERVFSYDISSQHSPVKHSKPKVKVS</sequence>
<dbReference type="Proteomes" id="UP001500631">
    <property type="component" value="Unassembled WGS sequence"/>
</dbReference>
<keyword evidence="5" id="KW-0249">Electron transport</keyword>
<name>A0ABP9MXE3_9GAMM</name>
<dbReference type="PANTHER" id="PTHR30176">
    <property type="entry name" value="FERREDOXIN-TYPE PROTEIN NAPH"/>
    <property type="match status" value="1"/>
</dbReference>
<keyword evidence="8" id="KW-0812">Transmembrane</keyword>
<dbReference type="Gene3D" id="3.30.70.20">
    <property type="match status" value="1"/>
</dbReference>
<gene>
    <name evidence="10" type="primary">napH</name>
    <name evidence="10" type="ORF">GCM10023338_22990</name>
</gene>
<keyword evidence="4" id="KW-0677">Repeat</keyword>
<dbReference type="InterPro" id="IPR017896">
    <property type="entry name" value="4Fe4S_Fe-S-bd"/>
</dbReference>
<dbReference type="SUPFAM" id="SSF54862">
    <property type="entry name" value="4Fe-4S ferredoxins"/>
    <property type="match status" value="1"/>
</dbReference>
<dbReference type="InterPro" id="IPR011886">
    <property type="entry name" value="NapH_MauN"/>
</dbReference>
<dbReference type="RefSeq" id="WP_077926651.1">
    <property type="nucleotide sequence ID" value="NZ_BAABKE010000010.1"/>
</dbReference>
<evidence type="ECO:0000256" key="1">
    <source>
        <dbReference type="ARBA" id="ARBA00022448"/>
    </source>
</evidence>
<protein>
    <submittedName>
        <fullName evidence="10">Quinol dehydrogenase ferredoxin subunit NapH</fullName>
    </submittedName>
</protein>
<evidence type="ECO:0000256" key="7">
    <source>
        <dbReference type="ARBA" id="ARBA00023014"/>
    </source>
</evidence>
<feature type="transmembrane region" description="Helical" evidence="8">
    <location>
        <begin position="119"/>
        <end position="138"/>
    </location>
</feature>
<keyword evidence="11" id="KW-1185">Reference proteome</keyword>
<keyword evidence="6" id="KW-0408">Iron</keyword>
<keyword evidence="1" id="KW-0813">Transport</keyword>
<dbReference type="Pfam" id="PF13237">
    <property type="entry name" value="Fer4_10"/>
    <property type="match status" value="1"/>
</dbReference>
<feature type="domain" description="4Fe-4S ferredoxin-type" evidence="9">
    <location>
        <begin position="300"/>
        <end position="329"/>
    </location>
</feature>
<keyword evidence="3" id="KW-0479">Metal-binding</keyword>
<keyword evidence="7" id="KW-0411">Iron-sulfur</keyword>
<evidence type="ECO:0000256" key="8">
    <source>
        <dbReference type="SAM" id="Phobius"/>
    </source>
</evidence>
<dbReference type="PROSITE" id="PS00198">
    <property type="entry name" value="4FE4S_FER_1"/>
    <property type="match status" value="1"/>
</dbReference>
<dbReference type="NCBIfam" id="NF007013">
    <property type="entry name" value="PRK09477.1"/>
    <property type="match status" value="1"/>
</dbReference>
<dbReference type="PROSITE" id="PS51379">
    <property type="entry name" value="4FE4S_FER_2"/>
    <property type="match status" value="1"/>
</dbReference>
<evidence type="ECO:0000256" key="5">
    <source>
        <dbReference type="ARBA" id="ARBA00022982"/>
    </source>
</evidence>
<reference evidence="11" key="1">
    <citation type="journal article" date="2019" name="Int. J. Syst. Evol. Microbiol.">
        <title>The Global Catalogue of Microorganisms (GCM) 10K type strain sequencing project: providing services to taxonomists for standard genome sequencing and annotation.</title>
        <authorList>
            <consortium name="The Broad Institute Genomics Platform"/>
            <consortium name="The Broad Institute Genome Sequencing Center for Infectious Disease"/>
            <person name="Wu L."/>
            <person name="Ma J."/>
        </authorList>
    </citation>
    <scope>NUCLEOTIDE SEQUENCE [LARGE SCALE GENOMIC DNA]</scope>
    <source>
        <strain evidence="11">JCM 18424</strain>
    </source>
</reference>
<feature type="transmembrane region" description="Helical" evidence="8">
    <location>
        <begin position="31"/>
        <end position="49"/>
    </location>
</feature>
<evidence type="ECO:0000256" key="3">
    <source>
        <dbReference type="ARBA" id="ARBA00022723"/>
    </source>
</evidence>
<evidence type="ECO:0000256" key="2">
    <source>
        <dbReference type="ARBA" id="ARBA00022485"/>
    </source>
</evidence>
<evidence type="ECO:0000256" key="6">
    <source>
        <dbReference type="ARBA" id="ARBA00023004"/>
    </source>
</evidence>
<evidence type="ECO:0000313" key="10">
    <source>
        <dbReference type="EMBL" id="GAA5103934.1"/>
    </source>
</evidence>
<dbReference type="InterPro" id="IPR017900">
    <property type="entry name" value="4Fe4S_Fe_S_CS"/>
</dbReference>